<evidence type="ECO:0000256" key="4">
    <source>
        <dbReference type="ARBA" id="ARBA00022692"/>
    </source>
</evidence>
<comment type="similarity">
    <text evidence="2 8">Belongs to the major facilitator superfamily. Sugar transporter (TC 2.A.1.1) family.</text>
</comment>
<dbReference type="GeneID" id="95989447"/>
<feature type="domain" description="Major facilitator superfamily (MFS) profile" evidence="11">
    <location>
        <begin position="136"/>
        <end position="579"/>
    </location>
</feature>
<keyword evidence="6 10" id="KW-0472">Membrane</keyword>
<dbReference type="InterPro" id="IPR020846">
    <property type="entry name" value="MFS_dom"/>
</dbReference>
<dbReference type="EMBL" id="JBBXJM010000006">
    <property type="protein sequence ID" value="KAL1406698.1"/>
    <property type="molecule type" value="Genomic_DNA"/>
</dbReference>
<evidence type="ECO:0000313" key="12">
    <source>
        <dbReference type="EMBL" id="KAL1406698.1"/>
    </source>
</evidence>
<evidence type="ECO:0000256" key="8">
    <source>
        <dbReference type="RuleBase" id="RU003346"/>
    </source>
</evidence>
<evidence type="ECO:0000256" key="3">
    <source>
        <dbReference type="ARBA" id="ARBA00022448"/>
    </source>
</evidence>
<feature type="transmembrane region" description="Helical" evidence="10">
    <location>
        <begin position="457"/>
        <end position="480"/>
    </location>
</feature>
<reference evidence="12 13" key="1">
    <citation type="submission" date="2023-08" db="EMBL/GenBank/DDBJ databases">
        <title>Annotated Genome Sequence of Vanrija albida AlHP1.</title>
        <authorList>
            <person name="Herzog R."/>
        </authorList>
    </citation>
    <scope>NUCLEOTIDE SEQUENCE [LARGE SCALE GENOMIC DNA]</scope>
    <source>
        <strain evidence="12 13">AlHP1</strain>
    </source>
</reference>
<comment type="catalytic activity">
    <reaction evidence="7">
        <text>myo-inositol(out) + H(+)(out) = myo-inositol(in) + H(+)(in)</text>
        <dbReference type="Rhea" id="RHEA:60364"/>
        <dbReference type="ChEBI" id="CHEBI:15378"/>
        <dbReference type="ChEBI" id="CHEBI:17268"/>
    </reaction>
</comment>
<keyword evidence="3 8" id="KW-0813">Transport</keyword>
<protein>
    <recommendedName>
        <fullName evidence="11">Major facilitator superfamily (MFS) profile domain-containing protein</fullName>
    </recommendedName>
</protein>
<dbReference type="PANTHER" id="PTHR48020">
    <property type="entry name" value="PROTON MYO-INOSITOL COTRANSPORTER"/>
    <property type="match status" value="1"/>
</dbReference>
<gene>
    <name evidence="12" type="ORF">Q8F55_008404</name>
</gene>
<dbReference type="Gene3D" id="1.20.1250.20">
    <property type="entry name" value="MFS general substrate transporter like domains"/>
    <property type="match status" value="1"/>
</dbReference>
<dbReference type="Proteomes" id="UP001565368">
    <property type="component" value="Unassembled WGS sequence"/>
</dbReference>
<proteinExistence type="inferred from homology"/>
<feature type="transmembrane region" description="Helical" evidence="10">
    <location>
        <begin position="177"/>
        <end position="197"/>
    </location>
</feature>
<dbReference type="InterPro" id="IPR005828">
    <property type="entry name" value="MFS_sugar_transport-like"/>
</dbReference>
<feature type="transmembrane region" description="Helical" evidence="10">
    <location>
        <begin position="557"/>
        <end position="575"/>
    </location>
</feature>
<feature type="region of interest" description="Disordered" evidence="9">
    <location>
        <begin position="1"/>
        <end position="46"/>
    </location>
</feature>
<dbReference type="CDD" id="cd17315">
    <property type="entry name" value="MFS_GLUT_like"/>
    <property type="match status" value="1"/>
</dbReference>
<evidence type="ECO:0000313" key="13">
    <source>
        <dbReference type="Proteomes" id="UP001565368"/>
    </source>
</evidence>
<dbReference type="InterPro" id="IPR003663">
    <property type="entry name" value="Sugar/inositol_transpt"/>
</dbReference>
<dbReference type="PRINTS" id="PR00171">
    <property type="entry name" value="SUGRTRNSPORT"/>
</dbReference>
<keyword evidence="4 10" id="KW-0812">Transmembrane</keyword>
<feature type="transmembrane region" description="Helical" evidence="10">
    <location>
        <begin position="209"/>
        <end position="227"/>
    </location>
</feature>
<accession>A0ABR3PX59</accession>
<evidence type="ECO:0000256" key="7">
    <source>
        <dbReference type="ARBA" id="ARBA00049119"/>
    </source>
</evidence>
<evidence type="ECO:0000256" key="10">
    <source>
        <dbReference type="SAM" id="Phobius"/>
    </source>
</evidence>
<feature type="transmembrane region" description="Helical" evidence="10">
    <location>
        <begin position="430"/>
        <end position="450"/>
    </location>
</feature>
<dbReference type="PROSITE" id="PS50850">
    <property type="entry name" value="MFS"/>
    <property type="match status" value="1"/>
</dbReference>
<feature type="transmembrane region" description="Helical" evidence="10">
    <location>
        <begin position="233"/>
        <end position="255"/>
    </location>
</feature>
<feature type="transmembrane region" description="Helical" evidence="10">
    <location>
        <begin position="486"/>
        <end position="503"/>
    </location>
</feature>
<evidence type="ECO:0000256" key="1">
    <source>
        <dbReference type="ARBA" id="ARBA00004141"/>
    </source>
</evidence>
<comment type="subcellular location">
    <subcellularLocation>
        <location evidence="1">Membrane</location>
        <topology evidence="1">Multi-pass membrane protein</topology>
    </subcellularLocation>
</comment>
<feature type="compositionally biased region" description="Low complexity" evidence="9">
    <location>
        <begin position="33"/>
        <end position="42"/>
    </location>
</feature>
<sequence>MSHGHGWKNQSTFPLTAAMTEGKPFQQQVEAPAAGAAGSSGSHPESINETVIQAVRKKKGETANPLADLSADEVLAHAQAFAEANNLPVEYLRKGALVAKSPNQYDSLSILSDEDKFELRREKERKFWQPKTFYNLVIACSVAAAVQGMDESVISGAQLFYPKQLGIDGAESERNRWLNGLVNAAPYLCCGVLGCWLTDPLNKAFGRRGTIMFCSVVSIICCIWQAVTNTWWHLLIARFVLGIGIGPNSSTVPIFSAECAPAPIRGALVMQWQVFTAFGIMLGYVADLVFFHVPNKPHITGLNWRLMLAAPLLPALVVLIQMPFLPESPRWLMAKGKYEKAYRAMLRLRGSEVIAARDIYYIFILQEESESTVRKGNRFVELFSVLRNRRATLGSLLLMFGQQFCGINAIVYYTATIFTNAGFSEISALLASWGFGMTNCIFAIPAILTIDKFGRRPLLLSTFPVMAIMLLFVGFCFWIPEDSKARIALIATGIYVYTAFYSSGEGPVPFTYSAEVYPLYVREIGMSLATSVTWTFNFIVGLTFPPMLEAFKPQGTFAWYACWCAILFVCVLLFLPESKGLTLEELDQVFSVPTGVHARYQLWNLGWHFRHYILRKKEPHQTLWEFGGDDADSEIFQDKGTNQVSTA</sequence>
<name>A0ABR3PX59_9TREE</name>
<keyword evidence="13" id="KW-1185">Reference proteome</keyword>
<feature type="transmembrane region" description="Helical" evidence="10">
    <location>
        <begin position="396"/>
        <end position="418"/>
    </location>
</feature>
<comment type="caution">
    <text evidence="12">The sequence shown here is derived from an EMBL/GenBank/DDBJ whole genome shotgun (WGS) entry which is preliminary data.</text>
</comment>
<evidence type="ECO:0000256" key="2">
    <source>
        <dbReference type="ARBA" id="ARBA00010992"/>
    </source>
</evidence>
<dbReference type="SUPFAM" id="SSF103473">
    <property type="entry name" value="MFS general substrate transporter"/>
    <property type="match status" value="1"/>
</dbReference>
<organism evidence="12 13">
    <name type="scientific">Vanrija albida</name>
    <dbReference type="NCBI Taxonomy" id="181172"/>
    <lineage>
        <taxon>Eukaryota</taxon>
        <taxon>Fungi</taxon>
        <taxon>Dikarya</taxon>
        <taxon>Basidiomycota</taxon>
        <taxon>Agaricomycotina</taxon>
        <taxon>Tremellomycetes</taxon>
        <taxon>Trichosporonales</taxon>
        <taxon>Trichosporonaceae</taxon>
        <taxon>Vanrija</taxon>
    </lineage>
</organism>
<dbReference type="InterPro" id="IPR050814">
    <property type="entry name" value="Myo-inositol_Transporter"/>
</dbReference>
<feature type="transmembrane region" description="Helical" evidence="10">
    <location>
        <begin position="524"/>
        <end position="545"/>
    </location>
</feature>
<dbReference type="RefSeq" id="XP_069206642.1">
    <property type="nucleotide sequence ID" value="XM_069356801.1"/>
</dbReference>
<evidence type="ECO:0000256" key="9">
    <source>
        <dbReference type="SAM" id="MobiDB-lite"/>
    </source>
</evidence>
<evidence type="ECO:0000256" key="6">
    <source>
        <dbReference type="ARBA" id="ARBA00023136"/>
    </source>
</evidence>
<dbReference type="PROSITE" id="PS00216">
    <property type="entry name" value="SUGAR_TRANSPORT_1"/>
    <property type="match status" value="1"/>
</dbReference>
<evidence type="ECO:0000256" key="5">
    <source>
        <dbReference type="ARBA" id="ARBA00022989"/>
    </source>
</evidence>
<dbReference type="Pfam" id="PF00083">
    <property type="entry name" value="Sugar_tr"/>
    <property type="match status" value="1"/>
</dbReference>
<dbReference type="NCBIfam" id="TIGR00879">
    <property type="entry name" value="SP"/>
    <property type="match status" value="1"/>
</dbReference>
<dbReference type="PANTHER" id="PTHR48020:SF25">
    <property type="entry name" value="SUGAR TRANSPORTER, PUTATIVE (AFU_ORTHOLOGUE AFUA_7G05830)-RELATED"/>
    <property type="match status" value="1"/>
</dbReference>
<keyword evidence="5 10" id="KW-1133">Transmembrane helix</keyword>
<feature type="transmembrane region" description="Helical" evidence="10">
    <location>
        <begin position="267"/>
        <end position="286"/>
    </location>
</feature>
<feature type="transmembrane region" description="Helical" evidence="10">
    <location>
        <begin position="306"/>
        <end position="325"/>
    </location>
</feature>
<dbReference type="InterPro" id="IPR036259">
    <property type="entry name" value="MFS_trans_sf"/>
</dbReference>
<dbReference type="InterPro" id="IPR005829">
    <property type="entry name" value="Sugar_transporter_CS"/>
</dbReference>
<evidence type="ECO:0000259" key="11">
    <source>
        <dbReference type="PROSITE" id="PS50850"/>
    </source>
</evidence>